<organism evidence="2 3">
    <name type="scientific">Candidatus Blautia pullicola</name>
    <dbReference type="NCBI Taxonomy" id="2838498"/>
    <lineage>
        <taxon>Bacteria</taxon>
        <taxon>Bacillati</taxon>
        <taxon>Bacillota</taxon>
        <taxon>Clostridia</taxon>
        <taxon>Lachnospirales</taxon>
        <taxon>Lachnospiraceae</taxon>
        <taxon>Blautia</taxon>
    </lineage>
</organism>
<comment type="caution">
    <text evidence="2">The sequence shown here is derived from an EMBL/GenBank/DDBJ whole genome shotgun (WGS) entry which is preliminary data.</text>
</comment>
<reference evidence="2" key="1">
    <citation type="journal article" date="2021" name="PeerJ">
        <title>Extensive microbial diversity within the chicken gut microbiome revealed by metagenomics and culture.</title>
        <authorList>
            <person name="Gilroy R."/>
            <person name="Ravi A."/>
            <person name="Getino M."/>
            <person name="Pursley I."/>
            <person name="Horton D.L."/>
            <person name="Alikhan N.F."/>
            <person name="Baker D."/>
            <person name="Gharbi K."/>
            <person name="Hall N."/>
            <person name="Watson M."/>
            <person name="Adriaenssens E.M."/>
            <person name="Foster-Nyarko E."/>
            <person name="Jarju S."/>
            <person name="Secka A."/>
            <person name="Antonio M."/>
            <person name="Oren A."/>
            <person name="Chaudhuri R.R."/>
            <person name="La Ragione R."/>
            <person name="Hildebrand F."/>
            <person name="Pallen M.J."/>
        </authorList>
    </citation>
    <scope>NUCLEOTIDE SEQUENCE</scope>
    <source>
        <strain evidence="2">1068</strain>
    </source>
</reference>
<dbReference type="EMBL" id="DXBG01000012">
    <property type="protein sequence ID" value="HIZ64355.1"/>
    <property type="molecule type" value="Genomic_DNA"/>
</dbReference>
<evidence type="ECO:0000313" key="3">
    <source>
        <dbReference type="Proteomes" id="UP000824056"/>
    </source>
</evidence>
<accession>A0A9D2JQZ6</accession>
<feature type="domain" description="DUF4097" evidence="1">
    <location>
        <begin position="47"/>
        <end position="291"/>
    </location>
</feature>
<dbReference type="Pfam" id="PF13349">
    <property type="entry name" value="DUF4097"/>
    <property type="match status" value="1"/>
</dbReference>
<gene>
    <name evidence="2" type="ORF">H9809_00380</name>
</gene>
<dbReference type="AlphaFoldDB" id="A0A9D2JQZ6"/>
<sequence>ALLIILIVGIIFGHNFSFSFISFEGDSYKNSEKYIAGGGEVPAGEVDSLDVNWTSGKVEIAVYEGDTIRMEETAGRELSEREKLHYFNDNGTLRIQFQESGKKFRFISADSGVKKTLKLEIPREKASQLKQLSVDTASADTDMSHISGKEMILDTASGNFRMREIQVEKLRWDTVSGDLEGENLEISEEFIGDSVSGRAEFTGAVGEIDFDSVSGDMKVTSTHCPDKVRTDTVSGEIRLRIPENSGFTYEMDGVSGKVHMDFPVLQNGNGGVYKDGQADFSFETVSGDVSVEIQD</sequence>
<protein>
    <submittedName>
        <fullName evidence="2">DUF4097 domain-containing protein</fullName>
    </submittedName>
</protein>
<feature type="non-terminal residue" evidence="2">
    <location>
        <position position="1"/>
    </location>
</feature>
<dbReference type="Proteomes" id="UP000824056">
    <property type="component" value="Unassembled WGS sequence"/>
</dbReference>
<evidence type="ECO:0000259" key="1">
    <source>
        <dbReference type="Pfam" id="PF13349"/>
    </source>
</evidence>
<evidence type="ECO:0000313" key="2">
    <source>
        <dbReference type="EMBL" id="HIZ64355.1"/>
    </source>
</evidence>
<dbReference type="InterPro" id="IPR025164">
    <property type="entry name" value="Toastrack_DUF4097"/>
</dbReference>
<dbReference type="Gene3D" id="2.160.20.120">
    <property type="match status" value="1"/>
</dbReference>
<proteinExistence type="predicted"/>
<name>A0A9D2JQZ6_9FIRM</name>
<reference evidence="2" key="2">
    <citation type="submission" date="2021-04" db="EMBL/GenBank/DDBJ databases">
        <authorList>
            <person name="Gilroy R."/>
        </authorList>
    </citation>
    <scope>NUCLEOTIDE SEQUENCE</scope>
    <source>
        <strain evidence="2">1068</strain>
    </source>
</reference>